<proteinExistence type="inferred from homology"/>
<dbReference type="InterPro" id="IPR050481">
    <property type="entry name" value="UDP-glycosyltransf_plant"/>
</dbReference>
<evidence type="ECO:0000259" key="3">
    <source>
        <dbReference type="Pfam" id="PF13579"/>
    </source>
</evidence>
<dbReference type="EnsemblPlants" id="AET7Gv20535000.1">
    <property type="protein sequence ID" value="AET7Gv20535000.1"/>
    <property type="gene ID" value="AET7Gv20535000"/>
</dbReference>
<reference evidence="4" key="4">
    <citation type="submission" date="2019-03" db="UniProtKB">
        <authorList>
            <consortium name="EnsemblPlants"/>
        </authorList>
    </citation>
    <scope>IDENTIFICATION</scope>
</reference>
<evidence type="ECO:0000256" key="2">
    <source>
        <dbReference type="ARBA" id="ARBA00022679"/>
    </source>
</evidence>
<dbReference type="OrthoDB" id="5835829at2759"/>
<dbReference type="AlphaFoldDB" id="A0A453RC37"/>
<dbReference type="SUPFAM" id="SSF53756">
    <property type="entry name" value="UDP-Glycosyltransferase/glycogen phosphorylase"/>
    <property type="match status" value="1"/>
</dbReference>
<reference evidence="4" key="5">
    <citation type="journal article" date="2021" name="G3 (Bethesda)">
        <title>Aegilops tauschii genome assembly Aet v5.0 features greater sequence contiguity and improved annotation.</title>
        <authorList>
            <person name="Wang L."/>
            <person name="Zhu T."/>
            <person name="Rodriguez J.C."/>
            <person name="Deal K.R."/>
            <person name="Dubcovsky J."/>
            <person name="McGuire P.E."/>
            <person name="Lux T."/>
            <person name="Spannagl M."/>
            <person name="Mayer K.F.X."/>
            <person name="Baldrich P."/>
            <person name="Meyers B.C."/>
            <person name="Huo N."/>
            <person name="Gu Y.Q."/>
            <person name="Zhou H."/>
            <person name="Devos K.M."/>
            <person name="Bennetzen J.L."/>
            <person name="Unver T."/>
            <person name="Budak H."/>
            <person name="Gulick P.J."/>
            <person name="Galiba G."/>
            <person name="Kalapos B."/>
            <person name="Nelson D.R."/>
            <person name="Li P."/>
            <person name="You F.M."/>
            <person name="Luo M.C."/>
            <person name="Dvorak J."/>
        </authorList>
    </citation>
    <scope>NUCLEOTIDE SEQUENCE [LARGE SCALE GENOMIC DNA]</scope>
    <source>
        <strain evidence="4">cv. AL8/78</strain>
    </source>
</reference>
<dbReference type="CDD" id="cd03784">
    <property type="entry name" value="GT1_Gtf-like"/>
    <property type="match status" value="1"/>
</dbReference>
<dbReference type="KEGG" id="ats:109744347"/>
<feature type="domain" description="Glycosyltransferase subfamily 4-like N-terminal" evidence="3">
    <location>
        <begin position="83"/>
        <end position="194"/>
    </location>
</feature>
<dbReference type="Gene3D" id="3.40.50.2000">
    <property type="entry name" value="Glycogen Phosphorylase B"/>
    <property type="match status" value="2"/>
</dbReference>
<name>A0A453RC37_AEGTS</name>
<dbReference type="InterPro" id="IPR028098">
    <property type="entry name" value="Glyco_trans_4-like_N"/>
</dbReference>
<dbReference type="InterPro" id="IPR002213">
    <property type="entry name" value="UDP_glucos_trans"/>
</dbReference>
<dbReference type="PANTHER" id="PTHR48049">
    <property type="entry name" value="GLYCOSYLTRANSFERASE"/>
    <property type="match status" value="1"/>
</dbReference>
<dbReference type="Gramene" id="AET7Gv20535000.1">
    <property type="protein sequence ID" value="AET7Gv20535000.1"/>
    <property type="gene ID" value="AET7Gv20535000"/>
</dbReference>
<dbReference type="Pfam" id="PF00201">
    <property type="entry name" value="UDPGT"/>
    <property type="match status" value="1"/>
</dbReference>
<dbReference type="Pfam" id="PF13579">
    <property type="entry name" value="Glyco_trans_4_4"/>
    <property type="match status" value="1"/>
</dbReference>
<dbReference type="PANTHER" id="PTHR48049:SF134">
    <property type="entry name" value="GLYCOSYLTRANSFERASE SUBFAMILY 4-LIKE N-TERMINAL DOMAIN-CONTAINING PROTEIN"/>
    <property type="match status" value="1"/>
</dbReference>
<reference evidence="4" key="3">
    <citation type="journal article" date="2017" name="Nature">
        <title>Genome sequence of the progenitor of the wheat D genome Aegilops tauschii.</title>
        <authorList>
            <person name="Luo M.C."/>
            <person name="Gu Y.Q."/>
            <person name="Puiu D."/>
            <person name="Wang H."/>
            <person name="Twardziok S.O."/>
            <person name="Deal K.R."/>
            <person name="Huo N."/>
            <person name="Zhu T."/>
            <person name="Wang L."/>
            <person name="Wang Y."/>
            <person name="McGuire P.E."/>
            <person name="Liu S."/>
            <person name="Long H."/>
            <person name="Ramasamy R.K."/>
            <person name="Rodriguez J.C."/>
            <person name="Van S.L."/>
            <person name="Yuan L."/>
            <person name="Wang Z."/>
            <person name="Xia Z."/>
            <person name="Xiao L."/>
            <person name="Anderson O.D."/>
            <person name="Ouyang S."/>
            <person name="Liang Y."/>
            <person name="Zimin A.V."/>
            <person name="Pertea G."/>
            <person name="Qi P."/>
            <person name="Bennetzen J.L."/>
            <person name="Dai X."/>
            <person name="Dawson M.W."/>
            <person name="Muller H.G."/>
            <person name="Kugler K."/>
            <person name="Rivarola-Duarte L."/>
            <person name="Spannagl M."/>
            <person name="Mayer K.F.X."/>
            <person name="Lu F.H."/>
            <person name="Bevan M.W."/>
            <person name="Leroy P."/>
            <person name="Li P."/>
            <person name="You F.M."/>
            <person name="Sun Q."/>
            <person name="Liu Z."/>
            <person name="Lyons E."/>
            <person name="Wicker T."/>
            <person name="Salzberg S.L."/>
            <person name="Devos K.M."/>
            <person name="Dvorak J."/>
        </authorList>
    </citation>
    <scope>NUCLEOTIDE SEQUENCE [LARGE SCALE GENOMIC DNA]</scope>
    <source>
        <strain evidence="4">cv. AL8/78</strain>
    </source>
</reference>
<dbReference type="GeneID" id="109744347"/>
<keyword evidence="2" id="KW-0808">Transferase</keyword>
<reference evidence="5" key="2">
    <citation type="journal article" date="2017" name="Nat. Plants">
        <title>The Aegilops tauschii genome reveals multiple impacts of transposons.</title>
        <authorList>
            <person name="Zhao G."/>
            <person name="Zou C."/>
            <person name="Li K."/>
            <person name="Wang K."/>
            <person name="Li T."/>
            <person name="Gao L."/>
            <person name="Zhang X."/>
            <person name="Wang H."/>
            <person name="Yang Z."/>
            <person name="Liu X."/>
            <person name="Jiang W."/>
            <person name="Mao L."/>
            <person name="Kong X."/>
            <person name="Jiao Y."/>
            <person name="Jia J."/>
        </authorList>
    </citation>
    <scope>NUCLEOTIDE SEQUENCE [LARGE SCALE GENOMIC DNA]</scope>
    <source>
        <strain evidence="5">cv. AL8/78</strain>
    </source>
</reference>
<protein>
    <recommendedName>
        <fullName evidence="3">Glycosyltransferase subfamily 4-like N-terminal domain-containing protein</fullName>
    </recommendedName>
</protein>
<sequence>MDAADSSISNHIFSRCPVWRTRHHASQDQLSSHFIAAARCCMHAHLWPTLTQEARTRMDAADSSPMDIVLFPWLAFGHMLPFLELAERLAARGHRVSFVSTPRNISRLPPAVDVHLVALPLPRVDGLPEGAEATTDLPPGKGELLQKASDGLAGPFSALLDGDKKPDWVVVDTLHYLAAAAAVDRGVPSVMFATCSSASTALWGVPRMSTTVDPELGASLGQRFMLTYQSCKMVAQRCCMEFDPDSVVLLPGIYGKPFVPLGLLPPPLRSNGGDALVSWLDRQPAKSVVYVALGSEAPLSTELVHELAIGLELAGAAFLWALRKPSGVPDDEVLPPGFQERTKHRGLVTMGMVPQTRVLAHDSVGAFLTHCGWSSAIEGMQYGRPLVMLPFFGDQGPIARLMDGKKVGLPVPRNGKDGSSFDREGVASAVRAVVVEEEGRRVFAANAKKLQQIVADTACHETCIDNFVQQLRFYKG</sequence>
<keyword evidence="5" id="KW-1185">Reference proteome</keyword>
<accession>A0A453RC37</accession>
<reference evidence="5" key="1">
    <citation type="journal article" date="2014" name="Science">
        <title>Ancient hybridizations among the ancestral genomes of bread wheat.</title>
        <authorList>
            <consortium name="International Wheat Genome Sequencing Consortium,"/>
            <person name="Marcussen T."/>
            <person name="Sandve S.R."/>
            <person name="Heier L."/>
            <person name="Spannagl M."/>
            <person name="Pfeifer M."/>
            <person name="Jakobsen K.S."/>
            <person name="Wulff B.B."/>
            <person name="Steuernagel B."/>
            <person name="Mayer K.F."/>
            <person name="Olsen O.A."/>
        </authorList>
    </citation>
    <scope>NUCLEOTIDE SEQUENCE [LARGE SCALE GENOMIC DNA]</scope>
    <source>
        <strain evidence="5">cv. AL8/78</strain>
    </source>
</reference>
<dbReference type="FunFam" id="3.40.50.2000:FF:000037">
    <property type="entry name" value="Glycosyltransferase"/>
    <property type="match status" value="1"/>
</dbReference>
<dbReference type="RefSeq" id="XP_020159048.1">
    <property type="nucleotide sequence ID" value="XM_020303459.4"/>
</dbReference>
<dbReference type="GO" id="GO:0035251">
    <property type="term" value="F:UDP-glucosyltransferase activity"/>
    <property type="evidence" value="ECO:0007669"/>
    <property type="project" value="InterPro"/>
</dbReference>
<evidence type="ECO:0000313" key="4">
    <source>
        <dbReference type="EnsemblPlants" id="AET7Gv20535000.1"/>
    </source>
</evidence>
<comment type="similarity">
    <text evidence="1">Belongs to the UDP-glycosyltransferase family.</text>
</comment>
<evidence type="ECO:0000313" key="5">
    <source>
        <dbReference type="Proteomes" id="UP000015105"/>
    </source>
</evidence>
<dbReference type="Proteomes" id="UP000015105">
    <property type="component" value="Chromosome 7D"/>
</dbReference>
<dbReference type="STRING" id="200361.A0A453RC37"/>
<organism evidence="4 5">
    <name type="scientific">Aegilops tauschii subsp. strangulata</name>
    <name type="common">Goatgrass</name>
    <dbReference type="NCBI Taxonomy" id="200361"/>
    <lineage>
        <taxon>Eukaryota</taxon>
        <taxon>Viridiplantae</taxon>
        <taxon>Streptophyta</taxon>
        <taxon>Embryophyta</taxon>
        <taxon>Tracheophyta</taxon>
        <taxon>Spermatophyta</taxon>
        <taxon>Magnoliopsida</taxon>
        <taxon>Liliopsida</taxon>
        <taxon>Poales</taxon>
        <taxon>Poaceae</taxon>
        <taxon>BOP clade</taxon>
        <taxon>Pooideae</taxon>
        <taxon>Triticodae</taxon>
        <taxon>Triticeae</taxon>
        <taxon>Triticinae</taxon>
        <taxon>Aegilops</taxon>
    </lineage>
</organism>
<dbReference type="OMA" id="AFGHMLA"/>
<evidence type="ECO:0000256" key="1">
    <source>
        <dbReference type="ARBA" id="ARBA00009995"/>
    </source>
</evidence>